<proteinExistence type="predicted"/>
<dbReference type="EMBL" id="CP001110">
    <property type="protein sequence ID" value="ACF44651.1"/>
    <property type="molecule type" value="Genomic_DNA"/>
</dbReference>
<dbReference type="AlphaFoldDB" id="B4SEX5"/>
<evidence type="ECO:0000313" key="2">
    <source>
        <dbReference type="EMBL" id="ACF44651.1"/>
    </source>
</evidence>
<name>B4SEX5_PELPB</name>
<feature type="signal peptide" evidence="1">
    <location>
        <begin position="1"/>
        <end position="28"/>
    </location>
</feature>
<evidence type="ECO:0008006" key="4">
    <source>
        <dbReference type="Google" id="ProtNLM"/>
    </source>
</evidence>
<organism evidence="2 3">
    <name type="scientific">Pelodictyon phaeoclathratiforme (strain DSM 5477 / BU-1)</name>
    <dbReference type="NCBI Taxonomy" id="324925"/>
    <lineage>
        <taxon>Bacteria</taxon>
        <taxon>Pseudomonadati</taxon>
        <taxon>Chlorobiota</taxon>
        <taxon>Chlorobiia</taxon>
        <taxon>Chlorobiales</taxon>
        <taxon>Chlorobiaceae</taxon>
        <taxon>Chlorobium/Pelodictyon group</taxon>
        <taxon>Pelodictyon</taxon>
    </lineage>
</organism>
<dbReference type="OrthoDB" id="597455at2"/>
<dbReference type="Proteomes" id="UP000002724">
    <property type="component" value="Chromosome"/>
</dbReference>
<keyword evidence="3" id="KW-1185">Reference proteome</keyword>
<evidence type="ECO:0000313" key="3">
    <source>
        <dbReference type="Proteomes" id="UP000002724"/>
    </source>
</evidence>
<sequence precursor="true">MQHHAFGKIIKGIALLSFALIASPRLQASPIDPVGVTGEGEYTNDAQMLIDGYMPDQASTFDGPDCVFWSDPRVSFEIDLGSVYYVDRIVMQVDNNDDYLIEASLDGRYFSRMLFLNSQLGEIGWGMETVSTERGSRHYVPLRFTPAKARYLRVSGHGGDRLYAVSEVRIFGSRPFRPFRPLR</sequence>
<keyword evidence="1" id="KW-0732">Signal</keyword>
<dbReference type="RefSeq" id="WP_012509125.1">
    <property type="nucleotide sequence ID" value="NC_011060.1"/>
</dbReference>
<evidence type="ECO:0000256" key="1">
    <source>
        <dbReference type="SAM" id="SignalP"/>
    </source>
</evidence>
<dbReference type="InterPro" id="IPR008979">
    <property type="entry name" value="Galactose-bd-like_sf"/>
</dbReference>
<dbReference type="Gene3D" id="2.60.120.260">
    <property type="entry name" value="Galactose-binding domain-like"/>
    <property type="match status" value="1"/>
</dbReference>
<dbReference type="KEGG" id="pph:Ppha_2467"/>
<accession>B4SEX5</accession>
<protein>
    <recommendedName>
        <fullName evidence="4">Coagulation factor 5/8 type domain protein</fullName>
    </recommendedName>
</protein>
<dbReference type="HOGENOM" id="CLU_1473878_0_0_10"/>
<feature type="chain" id="PRO_5002823222" description="Coagulation factor 5/8 type domain protein" evidence="1">
    <location>
        <begin position="29"/>
        <end position="183"/>
    </location>
</feature>
<reference evidence="2 3" key="1">
    <citation type="submission" date="2008-06" db="EMBL/GenBank/DDBJ databases">
        <title>Complete sequence of Pelodictyon phaeoclathratiforme BU-1.</title>
        <authorList>
            <consortium name="US DOE Joint Genome Institute"/>
            <person name="Lucas S."/>
            <person name="Copeland A."/>
            <person name="Lapidus A."/>
            <person name="Glavina del Rio T."/>
            <person name="Dalin E."/>
            <person name="Tice H."/>
            <person name="Bruce D."/>
            <person name="Goodwin L."/>
            <person name="Pitluck S."/>
            <person name="Schmutz J."/>
            <person name="Larimer F."/>
            <person name="Land M."/>
            <person name="Hauser L."/>
            <person name="Kyrpides N."/>
            <person name="Mikhailova N."/>
            <person name="Liu Z."/>
            <person name="Li T."/>
            <person name="Zhao F."/>
            <person name="Overmann J."/>
            <person name="Bryant D.A."/>
            <person name="Richardson P."/>
        </authorList>
    </citation>
    <scope>NUCLEOTIDE SEQUENCE [LARGE SCALE GENOMIC DNA]</scope>
    <source>
        <strain evidence="3">DSM 5477 / BU-1</strain>
    </source>
</reference>
<gene>
    <name evidence="2" type="ordered locus">Ppha_2467</name>
</gene>
<dbReference type="SUPFAM" id="SSF49785">
    <property type="entry name" value="Galactose-binding domain-like"/>
    <property type="match status" value="1"/>
</dbReference>